<feature type="transmembrane region" description="Helical" evidence="2">
    <location>
        <begin position="6"/>
        <end position="24"/>
    </location>
</feature>
<evidence type="ECO:0000256" key="2">
    <source>
        <dbReference type="SAM" id="Phobius"/>
    </source>
</evidence>
<organism evidence="3 4">
    <name type="scientific">Operophtera brumata</name>
    <name type="common">Winter moth</name>
    <name type="synonym">Phalaena brumata</name>
    <dbReference type="NCBI Taxonomy" id="104452"/>
    <lineage>
        <taxon>Eukaryota</taxon>
        <taxon>Metazoa</taxon>
        <taxon>Ecdysozoa</taxon>
        <taxon>Arthropoda</taxon>
        <taxon>Hexapoda</taxon>
        <taxon>Insecta</taxon>
        <taxon>Pterygota</taxon>
        <taxon>Neoptera</taxon>
        <taxon>Endopterygota</taxon>
        <taxon>Lepidoptera</taxon>
        <taxon>Glossata</taxon>
        <taxon>Ditrysia</taxon>
        <taxon>Geometroidea</taxon>
        <taxon>Geometridae</taxon>
        <taxon>Larentiinae</taxon>
        <taxon>Operophtera</taxon>
    </lineage>
</organism>
<proteinExistence type="predicted"/>
<comment type="caution">
    <text evidence="3">The sequence shown here is derived from an EMBL/GenBank/DDBJ whole genome shotgun (WGS) entry which is preliminary data.</text>
</comment>
<feature type="compositionally biased region" description="Basic and acidic residues" evidence="1">
    <location>
        <begin position="153"/>
        <end position="174"/>
    </location>
</feature>
<dbReference type="Proteomes" id="UP000037510">
    <property type="component" value="Unassembled WGS sequence"/>
</dbReference>
<keyword evidence="2" id="KW-0472">Membrane</keyword>
<keyword evidence="2" id="KW-1133">Transmembrane helix</keyword>
<feature type="region of interest" description="Disordered" evidence="1">
    <location>
        <begin position="135"/>
        <end position="216"/>
    </location>
</feature>
<keyword evidence="2" id="KW-0812">Transmembrane</keyword>
<feature type="compositionally biased region" description="Low complexity" evidence="1">
    <location>
        <begin position="194"/>
        <end position="214"/>
    </location>
</feature>
<dbReference type="EMBL" id="JTDY01004277">
    <property type="protein sequence ID" value="KOB68348.1"/>
    <property type="molecule type" value="Genomic_DNA"/>
</dbReference>
<accession>A0A0L7KYK5</accession>
<keyword evidence="4" id="KW-1185">Reference proteome</keyword>
<name>A0A0L7KYK5_OPEBR</name>
<evidence type="ECO:0000256" key="1">
    <source>
        <dbReference type="SAM" id="MobiDB-lite"/>
    </source>
</evidence>
<evidence type="ECO:0000313" key="3">
    <source>
        <dbReference type="EMBL" id="KOB68348.1"/>
    </source>
</evidence>
<sequence>MAGPVLFFLGLLGGIVICCVWCFLCRRNSSRVCSISYSCCSPTRRGTEADSAGSLYPPPRYSRCGSFHQAPPPYSEDQQYDLPHALALRRELLDCEMYCEGRWRMPVLGTSPNRHRRSSSEDIVFEPEAYGVRHVIHPPPAEEPCESPTSPKQTKDSIRRPNEDRRQRRLDSIKRNIRKSSLYMPLSTAHAVKPSRISPGARASSRSAPATPCSNLVPNLLNFTHRASRHSSRSSRLEEEYDSLLLDTEQSRMDHKF</sequence>
<dbReference type="AlphaFoldDB" id="A0A0L7KYK5"/>
<gene>
    <name evidence="3" type="ORF">OBRU01_18987</name>
</gene>
<protein>
    <submittedName>
        <fullName evidence="3">Uncharacterized protein</fullName>
    </submittedName>
</protein>
<reference evidence="3 4" key="1">
    <citation type="journal article" date="2015" name="Genome Biol. Evol.">
        <title>The genome of winter moth (Operophtera brumata) provides a genomic perspective on sexual dimorphism and phenology.</title>
        <authorList>
            <person name="Derks M.F."/>
            <person name="Smit S."/>
            <person name="Salis L."/>
            <person name="Schijlen E."/>
            <person name="Bossers A."/>
            <person name="Mateman C."/>
            <person name="Pijl A.S."/>
            <person name="de Ridder D."/>
            <person name="Groenen M.A."/>
            <person name="Visser M.E."/>
            <person name="Megens H.J."/>
        </authorList>
    </citation>
    <scope>NUCLEOTIDE SEQUENCE [LARGE SCALE GENOMIC DNA]</scope>
    <source>
        <strain evidence="3">WM2013NL</strain>
        <tissue evidence="3">Head and thorax</tissue>
    </source>
</reference>
<evidence type="ECO:0000313" key="4">
    <source>
        <dbReference type="Proteomes" id="UP000037510"/>
    </source>
</evidence>